<reference evidence="4 5" key="1">
    <citation type="submission" date="2015-08" db="EMBL/GenBank/DDBJ databases">
        <title>Complete genome sequence of Sulfurifustis variabilis.</title>
        <authorList>
            <person name="Miura A."/>
            <person name="Kojima H."/>
            <person name="Fukui M."/>
        </authorList>
    </citation>
    <scope>NUCLEOTIDE SEQUENCE [LARGE SCALE GENOMIC DNA]</scope>
    <source>
        <strain evidence="5">skN76</strain>
    </source>
</reference>
<dbReference type="GO" id="GO:0005829">
    <property type="term" value="C:cytosol"/>
    <property type="evidence" value="ECO:0007669"/>
    <property type="project" value="TreeGrafter"/>
</dbReference>
<evidence type="ECO:0000313" key="5">
    <source>
        <dbReference type="Proteomes" id="UP000218899"/>
    </source>
</evidence>
<evidence type="ECO:0000313" key="4">
    <source>
        <dbReference type="EMBL" id="BAU49185.1"/>
    </source>
</evidence>
<organism evidence="4 5">
    <name type="scientific">Sulfurifustis variabilis</name>
    <dbReference type="NCBI Taxonomy" id="1675686"/>
    <lineage>
        <taxon>Bacteria</taxon>
        <taxon>Pseudomonadati</taxon>
        <taxon>Pseudomonadota</taxon>
        <taxon>Gammaproteobacteria</taxon>
        <taxon>Acidiferrobacterales</taxon>
        <taxon>Acidiferrobacteraceae</taxon>
        <taxon>Sulfurifustis</taxon>
    </lineage>
</organism>
<dbReference type="Gene3D" id="3.40.225.10">
    <property type="entry name" value="Class II aldolase/adducin N-terminal domain"/>
    <property type="match status" value="1"/>
</dbReference>
<dbReference type="EMBL" id="AP014936">
    <property type="protein sequence ID" value="BAU49185.1"/>
    <property type="molecule type" value="Genomic_DNA"/>
</dbReference>
<dbReference type="AlphaFoldDB" id="A0A1B4V6V7"/>
<dbReference type="SMART" id="SM01007">
    <property type="entry name" value="Aldolase_II"/>
    <property type="match status" value="1"/>
</dbReference>
<dbReference type="GO" id="GO:0019323">
    <property type="term" value="P:pentose catabolic process"/>
    <property type="evidence" value="ECO:0007669"/>
    <property type="project" value="TreeGrafter"/>
</dbReference>
<dbReference type="GO" id="GO:0016832">
    <property type="term" value="F:aldehyde-lyase activity"/>
    <property type="evidence" value="ECO:0007669"/>
    <property type="project" value="TreeGrafter"/>
</dbReference>
<dbReference type="GO" id="GO:0046872">
    <property type="term" value="F:metal ion binding"/>
    <property type="evidence" value="ECO:0007669"/>
    <property type="project" value="UniProtKB-KW"/>
</dbReference>
<protein>
    <submittedName>
        <fullName evidence="4">Fuculose phosphate aldolase</fullName>
    </submittedName>
</protein>
<dbReference type="PANTHER" id="PTHR22789:SF0">
    <property type="entry name" value="3-OXO-TETRONATE 4-PHOSPHATE DECARBOXYLASE-RELATED"/>
    <property type="match status" value="1"/>
</dbReference>
<keyword evidence="2" id="KW-0456">Lyase</keyword>
<dbReference type="PANTHER" id="PTHR22789">
    <property type="entry name" value="FUCULOSE PHOSPHATE ALDOLASE"/>
    <property type="match status" value="1"/>
</dbReference>
<dbReference type="Pfam" id="PF00596">
    <property type="entry name" value="Aldolase_II"/>
    <property type="match status" value="1"/>
</dbReference>
<keyword evidence="1" id="KW-0479">Metal-binding</keyword>
<evidence type="ECO:0000256" key="1">
    <source>
        <dbReference type="ARBA" id="ARBA00022723"/>
    </source>
</evidence>
<gene>
    <name evidence="4" type="ORF">SVA_2637</name>
</gene>
<dbReference type="InterPro" id="IPR001303">
    <property type="entry name" value="Aldolase_II/adducin_N"/>
</dbReference>
<dbReference type="SUPFAM" id="SSF53639">
    <property type="entry name" value="AraD/HMP-PK domain-like"/>
    <property type="match status" value="1"/>
</dbReference>
<evidence type="ECO:0000256" key="2">
    <source>
        <dbReference type="ARBA" id="ARBA00023239"/>
    </source>
</evidence>
<evidence type="ECO:0000259" key="3">
    <source>
        <dbReference type="SMART" id="SM01007"/>
    </source>
</evidence>
<dbReference type="RefSeq" id="WP_169924091.1">
    <property type="nucleotide sequence ID" value="NZ_AP014936.1"/>
</dbReference>
<dbReference type="Proteomes" id="UP000218899">
    <property type="component" value="Chromosome"/>
</dbReference>
<accession>A0A1B4V6V7</accession>
<proteinExistence type="predicted"/>
<dbReference type="InterPro" id="IPR050197">
    <property type="entry name" value="Aldolase_class_II_sugar_metab"/>
</dbReference>
<dbReference type="InterPro" id="IPR036409">
    <property type="entry name" value="Aldolase_II/adducin_N_sf"/>
</dbReference>
<feature type="domain" description="Class II aldolase/adducin N-terminal" evidence="3">
    <location>
        <begin position="10"/>
        <end position="187"/>
    </location>
</feature>
<keyword evidence="5" id="KW-1185">Reference proteome</keyword>
<dbReference type="KEGG" id="sva:SVA_2637"/>
<name>A0A1B4V6V7_9GAMM</name>
<sequence length="216" mass="23251">MRDVPNEVYDRFVEACHDVDRRGLLRCSCGNLSLRVDAARMLITATGSWMGKLTREQVAVCRIADGAVLNGRKPSSEVGFHAGILRSRADVNAVLHFQTPFATALACRPADAIDYAVIPEIPFYVGPVARVPYLLPGSAELAAAVTEAMREHDMVIMANHGQVTVGADLDRAIQNAEFFELACQVVLINGPSLTTLPPEAIQQIGALRAGTGRRGV</sequence>